<protein>
    <recommendedName>
        <fullName evidence="4">DUF4476 domain-containing protein</fullName>
    </recommendedName>
</protein>
<feature type="chain" id="PRO_5017620817" description="DUF4476 domain-containing protein" evidence="1">
    <location>
        <begin position="33"/>
        <end position="254"/>
    </location>
</feature>
<evidence type="ECO:0008006" key="4">
    <source>
        <dbReference type="Google" id="ProtNLM"/>
    </source>
</evidence>
<dbReference type="EMBL" id="QNUL01000014">
    <property type="protein sequence ID" value="REA59662.1"/>
    <property type="molecule type" value="Genomic_DNA"/>
</dbReference>
<organism evidence="2 3">
    <name type="scientific">Dyadobacter luteus</name>
    <dbReference type="NCBI Taxonomy" id="2259619"/>
    <lineage>
        <taxon>Bacteria</taxon>
        <taxon>Pseudomonadati</taxon>
        <taxon>Bacteroidota</taxon>
        <taxon>Cytophagia</taxon>
        <taxon>Cytophagales</taxon>
        <taxon>Spirosomataceae</taxon>
        <taxon>Dyadobacter</taxon>
    </lineage>
</organism>
<gene>
    <name evidence="2" type="ORF">DSL64_16780</name>
</gene>
<evidence type="ECO:0000313" key="3">
    <source>
        <dbReference type="Proteomes" id="UP000256373"/>
    </source>
</evidence>
<keyword evidence="1" id="KW-0732">Signal</keyword>
<evidence type="ECO:0000256" key="1">
    <source>
        <dbReference type="SAM" id="SignalP"/>
    </source>
</evidence>
<keyword evidence="3" id="KW-1185">Reference proteome</keyword>
<dbReference type="RefSeq" id="WP_115832078.1">
    <property type="nucleotide sequence ID" value="NZ_QNUL01000014.1"/>
</dbReference>
<feature type="signal peptide" evidence="1">
    <location>
        <begin position="1"/>
        <end position="32"/>
    </location>
</feature>
<name>A0A3D8Y9Q0_9BACT</name>
<comment type="caution">
    <text evidence="2">The sequence shown here is derived from an EMBL/GenBank/DDBJ whole genome shotgun (WGS) entry which is preliminary data.</text>
</comment>
<proteinExistence type="predicted"/>
<dbReference type="AlphaFoldDB" id="A0A3D8Y9Q0"/>
<evidence type="ECO:0000313" key="2">
    <source>
        <dbReference type="EMBL" id="REA59662.1"/>
    </source>
</evidence>
<dbReference type="Proteomes" id="UP000256373">
    <property type="component" value="Unassembled WGS sequence"/>
</dbReference>
<sequence>MKFFVCFRPAYKKYFIFLLLSFSGFLPNKVSAQLQTRITFVYQELQINTSAAQLKDTIQLYVKEPFKPRKLYQNADLGYESFIEFQIDEFCPVEVCKNNECFEIFADSENVEILVNPENFIGSRTLNSPLSDTWRLIGLERGRFRDVNTDLFGSDKDPATRNRSIDENYRLYSERMNQFFRDNNRNHIGWNLFLQRYEKYPQNGIQEITDLLSTNISAPSIEAFLTEYQKDKNICSLQAACFSFHLIPFLCLYF</sequence>
<accession>A0A3D8Y9Q0</accession>
<reference evidence="2 3" key="1">
    <citation type="submission" date="2018-07" db="EMBL/GenBank/DDBJ databases">
        <title>Dyadobacter roseus sp. nov., isolated from rose rhizosphere soil.</title>
        <authorList>
            <person name="Chen L."/>
        </authorList>
    </citation>
    <scope>NUCLEOTIDE SEQUENCE [LARGE SCALE GENOMIC DNA]</scope>
    <source>
        <strain evidence="2 3">RS19</strain>
    </source>
</reference>